<organism evidence="9 10">
    <name type="scientific">Ureibacillus aquaedulcis</name>
    <dbReference type="NCBI Taxonomy" id="3058421"/>
    <lineage>
        <taxon>Bacteria</taxon>
        <taxon>Bacillati</taxon>
        <taxon>Bacillota</taxon>
        <taxon>Bacilli</taxon>
        <taxon>Bacillales</taxon>
        <taxon>Caryophanaceae</taxon>
        <taxon>Ureibacillus</taxon>
    </lineage>
</organism>
<evidence type="ECO:0000313" key="10">
    <source>
        <dbReference type="Proteomes" id="UP001172743"/>
    </source>
</evidence>
<keyword evidence="6" id="KW-0175">Coiled coil</keyword>
<evidence type="ECO:0000256" key="5">
    <source>
        <dbReference type="PIRNR" id="PIRNR038471"/>
    </source>
</evidence>
<comment type="similarity">
    <text evidence="1 5">Belongs to the MreC family.</text>
</comment>
<keyword evidence="3 5" id="KW-0133">Cell shape</keyword>
<evidence type="ECO:0000256" key="4">
    <source>
        <dbReference type="ARBA" id="ARBA00032089"/>
    </source>
</evidence>
<dbReference type="Proteomes" id="UP001172743">
    <property type="component" value="Unassembled WGS sequence"/>
</dbReference>
<dbReference type="PANTHER" id="PTHR34138">
    <property type="entry name" value="CELL SHAPE-DETERMINING PROTEIN MREC"/>
    <property type="match status" value="1"/>
</dbReference>
<evidence type="ECO:0000256" key="7">
    <source>
        <dbReference type="SAM" id="MobiDB-lite"/>
    </source>
</evidence>
<dbReference type="PANTHER" id="PTHR34138:SF1">
    <property type="entry name" value="CELL SHAPE-DETERMINING PROTEIN MREC"/>
    <property type="match status" value="1"/>
</dbReference>
<dbReference type="NCBIfam" id="TIGR00219">
    <property type="entry name" value="mreC"/>
    <property type="match status" value="1"/>
</dbReference>
<dbReference type="Pfam" id="PF04085">
    <property type="entry name" value="MreC"/>
    <property type="match status" value="1"/>
</dbReference>
<evidence type="ECO:0000256" key="2">
    <source>
        <dbReference type="ARBA" id="ARBA00013855"/>
    </source>
</evidence>
<comment type="function">
    <text evidence="5">Involved in formation and maintenance of cell shape.</text>
</comment>
<evidence type="ECO:0000259" key="8">
    <source>
        <dbReference type="Pfam" id="PF04085"/>
    </source>
</evidence>
<dbReference type="InterPro" id="IPR042175">
    <property type="entry name" value="Cell/Rod_MreC_2"/>
</dbReference>
<dbReference type="PIRSF" id="PIRSF038471">
    <property type="entry name" value="MreC"/>
    <property type="match status" value="1"/>
</dbReference>
<feature type="compositionally biased region" description="Polar residues" evidence="7">
    <location>
        <begin position="283"/>
        <end position="296"/>
    </location>
</feature>
<name>A0ABT8GSZ3_9BACL</name>
<evidence type="ECO:0000256" key="3">
    <source>
        <dbReference type="ARBA" id="ARBA00022960"/>
    </source>
</evidence>
<sequence length="309" mass="33972">MPHFTNKKLILLLVGTIFLVALISFSLRDRQNASVPEQFIKDTVGFAQSIVAKPANYITGIFNDINSLLNTYEENKRLKMRLEDFAVLQAEVNTLQSENESLKELVDKEDSLKDFDPLKATVIARNPDQWEEKIILNKGSSHGVKLNMAVMTANGLIGKISLVTPFTSEVELLYSNNPNYRVSAIVQGEKSDVFGLIEGYDTERNELILKRIDSSFKVKKGEQVVTSGLGGIYPKGILIGEVTEVTTDDYGLTSMAYVKPATNFSMLEDVVIALRTSISVDGSDGTGTNADLTNGSDESETTDTIEGEE</sequence>
<evidence type="ECO:0000256" key="1">
    <source>
        <dbReference type="ARBA" id="ARBA00009369"/>
    </source>
</evidence>
<feature type="compositionally biased region" description="Acidic residues" evidence="7">
    <location>
        <begin position="297"/>
        <end position="309"/>
    </location>
</feature>
<keyword evidence="10" id="KW-1185">Reference proteome</keyword>
<dbReference type="Gene3D" id="1.20.5.490">
    <property type="entry name" value="Single helix bin"/>
    <property type="match status" value="1"/>
</dbReference>
<feature type="region of interest" description="Disordered" evidence="7">
    <location>
        <begin position="283"/>
        <end position="309"/>
    </location>
</feature>
<evidence type="ECO:0000256" key="6">
    <source>
        <dbReference type="SAM" id="Coils"/>
    </source>
</evidence>
<accession>A0ABT8GSZ3</accession>
<dbReference type="Gene3D" id="2.40.10.340">
    <property type="entry name" value="Rod shape-determining protein MreC, domain 1"/>
    <property type="match status" value="1"/>
</dbReference>
<feature type="coiled-coil region" evidence="6">
    <location>
        <begin position="85"/>
        <end position="112"/>
    </location>
</feature>
<dbReference type="InterPro" id="IPR055342">
    <property type="entry name" value="MreC_beta-barrel_core"/>
</dbReference>
<gene>
    <name evidence="9" type="primary">mreC</name>
    <name evidence="9" type="ORF">QYB95_13385</name>
</gene>
<evidence type="ECO:0000313" key="9">
    <source>
        <dbReference type="EMBL" id="MDN4494540.1"/>
    </source>
</evidence>
<reference evidence="9" key="1">
    <citation type="submission" date="2023-07" db="EMBL/GenBank/DDBJ databases">
        <title>Ureibacillus sp. isolated from freshwater well.</title>
        <authorList>
            <person name="Kirdat K."/>
            <person name="Bhatt A."/>
            <person name="Teware R."/>
            <person name="Bhavsar Y."/>
            <person name="Yadav A."/>
        </authorList>
    </citation>
    <scope>NUCLEOTIDE SEQUENCE</scope>
    <source>
        <strain evidence="9">BA0131</strain>
    </source>
</reference>
<feature type="domain" description="Rod shape-determining protein MreC beta-barrel core" evidence="8">
    <location>
        <begin position="122"/>
        <end position="272"/>
    </location>
</feature>
<protein>
    <recommendedName>
        <fullName evidence="2 5">Cell shape-determining protein MreC</fullName>
    </recommendedName>
    <alternativeName>
        <fullName evidence="4 5">Cell shape protein MreC</fullName>
    </alternativeName>
</protein>
<dbReference type="InterPro" id="IPR007221">
    <property type="entry name" value="MreC"/>
</dbReference>
<dbReference type="EMBL" id="JAUHTQ010000010">
    <property type="protein sequence ID" value="MDN4494540.1"/>
    <property type="molecule type" value="Genomic_DNA"/>
</dbReference>
<dbReference type="InterPro" id="IPR042177">
    <property type="entry name" value="Cell/Rod_1"/>
</dbReference>
<dbReference type="Gene3D" id="2.40.10.350">
    <property type="entry name" value="Rod shape-determining protein MreC, domain 2"/>
    <property type="match status" value="1"/>
</dbReference>
<comment type="caution">
    <text evidence="9">The sequence shown here is derived from an EMBL/GenBank/DDBJ whole genome shotgun (WGS) entry which is preliminary data.</text>
</comment>
<dbReference type="RefSeq" id="WP_301138841.1">
    <property type="nucleotide sequence ID" value="NZ_JAUHTQ010000010.1"/>
</dbReference>
<proteinExistence type="inferred from homology"/>